<dbReference type="InterPro" id="IPR044286">
    <property type="entry name" value="SINL_plant"/>
</dbReference>
<dbReference type="Gramene" id="TVU09402">
    <property type="protein sequence ID" value="TVU09402"/>
    <property type="gene ID" value="EJB05_42874"/>
</dbReference>
<keyword evidence="2" id="KW-1185">Reference proteome</keyword>
<dbReference type="PANTHER" id="PTHR46632:SF9">
    <property type="entry name" value="RING-TYPE E3 UBIQUITIN TRANSFERASE"/>
    <property type="match status" value="1"/>
</dbReference>
<organism evidence="1 2">
    <name type="scientific">Eragrostis curvula</name>
    <name type="common">weeping love grass</name>
    <dbReference type="NCBI Taxonomy" id="38414"/>
    <lineage>
        <taxon>Eukaryota</taxon>
        <taxon>Viridiplantae</taxon>
        <taxon>Streptophyta</taxon>
        <taxon>Embryophyta</taxon>
        <taxon>Tracheophyta</taxon>
        <taxon>Spermatophyta</taxon>
        <taxon>Magnoliopsida</taxon>
        <taxon>Liliopsida</taxon>
        <taxon>Poales</taxon>
        <taxon>Poaceae</taxon>
        <taxon>PACMAD clade</taxon>
        <taxon>Chloridoideae</taxon>
        <taxon>Eragrostideae</taxon>
        <taxon>Eragrostidinae</taxon>
        <taxon>Eragrostis</taxon>
    </lineage>
</organism>
<dbReference type="Proteomes" id="UP000324897">
    <property type="component" value="Chromosome 3"/>
</dbReference>
<reference evidence="1 2" key="1">
    <citation type="journal article" date="2019" name="Sci. Rep.">
        <title>A high-quality genome of Eragrostis curvula grass provides insights into Poaceae evolution and supports new strategies to enhance forage quality.</title>
        <authorList>
            <person name="Carballo J."/>
            <person name="Santos B.A.C.M."/>
            <person name="Zappacosta D."/>
            <person name="Garbus I."/>
            <person name="Selva J.P."/>
            <person name="Gallo C.A."/>
            <person name="Diaz A."/>
            <person name="Albertini E."/>
            <person name="Caccamo M."/>
            <person name="Echenique V."/>
        </authorList>
    </citation>
    <scope>NUCLEOTIDE SEQUENCE [LARGE SCALE GENOMIC DNA]</scope>
    <source>
        <strain evidence="2">cv. Victoria</strain>
        <tissue evidence="1">Leaf</tissue>
    </source>
</reference>
<proteinExistence type="predicted"/>
<evidence type="ECO:0000313" key="2">
    <source>
        <dbReference type="Proteomes" id="UP000324897"/>
    </source>
</evidence>
<gene>
    <name evidence="1" type="ORF">EJB05_42874</name>
</gene>
<comment type="caution">
    <text evidence="1">The sequence shown here is derived from an EMBL/GenBank/DDBJ whole genome shotgun (WGS) entry which is preliminary data.</text>
</comment>
<dbReference type="PANTHER" id="PTHR46632">
    <property type="entry name" value="E3 UBIQUITIN-PROTEIN LIGASE SINA-LIKE 4"/>
    <property type="match status" value="1"/>
</dbReference>
<evidence type="ECO:0000313" key="1">
    <source>
        <dbReference type="EMBL" id="TVU09402.1"/>
    </source>
</evidence>
<dbReference type="SUPFAM" id="SSF49599">
    <property type="entry name" value="TRAF domain-like"/>
    <property type="match status" value="1"/>
</dbReference>
<protein>
    <submittedName>
        <fullName evidence="1">Uncharacterized protein</fullName>
    </submittedName>
</protein>
<accession>A0A5J9TDP8</accession>
<name>A0A5J9TDP8_9POAL</name>
<dbReference type="EMBL" id="RWGY01000039">
    <property type="protein sequence ID" value="TVU09402.1"/>
    <property type="molecule type" value="Genomic_DNA"/>
</dbReference>
<dbReference type="AlphaFoldDB" id="A0A5J9TDP8"/>
<feature type="non-terminal residue" evidence="1">
    <location>
        <position position="1"/>
    </location>
</feature>
<sequence>MVTYYLATDHHAACPSAPCYCLVPDCGFVSSQVQLVDQFRRAHTWLVYPFSYAWPGKLAVLASASRHILMGEGDDDVFLVSVRSLSAVTLVSLVRMTSIAAATGHFWCTLRVEHPSSKNGATIFTICEEQMAKQLKKGSTLGKGDHISKRPRVLAVQYGDVSKEMVTEAEVNLVYKAERVVVSMAAVVEPRINLMFTPSTFLCRACDLPLKPPTVKCKVDHVVRGNCRGKHGQVCSYAATYSPYREQDFVILDTKLSCQNAVFGC</sequence>